<evidence type="ECO:0000256" key="6">
    <source>
        <dbReference type="ARBA" id="ARBA00022741"/>
    </source>
</evidence>
<reference evidence="14 15" key="1">
    <citation type="journal article" date="2011" name="Stand. Genomic Sci.">
        <title>Complete genome sequence of Treponema succinifaciens type strain (6091).</title>
        <authorList>
            <person name="Han C."/>
            <person name="Gronow S."/>
            <person name="Teshima H."/>
            <person name="Lapidus A."/>
            <person name="Nolan M."/>
            <person name="Lucas S."/>
            <person name="Hammon N."/>
            <person name="Deshpande S."/>
            <person name="Cheng J.F."/>
            <person name="Zeytun A."/>
            <person name="Tapia R."/>
            <person name="Goodwin L."/>
            <person name="Pitluck S."/>
            <person name="Liolios K."/>
            <person name="Pagani I."/>
            <person name="Ivanova N."/>
            <person name="Mavromatis K."/>
            <person name="Mikhailova N."/>
            <person name="Huntemann M."/>
            <person name="Pati A."/>
            <person name="Chen A."/>
            <person name="Palaniappan K."/>
            <person name="Land M."/>
            <person name="Hauser L."/>
            <person name="Brambilla E.M."/>
            <person name="Rohde M."/>
            <person name="Goker M."/>
            <person name="Woyke T."/>
            <person name="Bristow J."/>
            <person name="Eisen J.A."/>
            <person name="Markowitz V."/>
            <person name="Hugenholtz P."/>
            <person name="Kyrpides N.C."/>
            <person name="Klenk H.P."/>
            <person name="Detter J.C."/>
        </authorList>
    </citation>
    <scope>NUCLEOTIDE SEQUENCE [LARGE SCALE GENOMIC DNA]</scope>
    <source>
        <strain evidence="15">ATCC 33096 / DSM 2489 / 6091</strain>
    </source>
</reference>
<dbReference type="PANTHER" id="PTHR11669">
    <property type="entry name" value="REPLICATION FACTOR C / DNA POLYMERASE III GAMMA-TAU SUBUNIT"/>
    <property type="match status" value="1"/>
</dbReference>
<reference evidence="15" key="2">
    <citation type="submission" date="2011-04" db="EMBL/GenBank/DDBJ databases">
        <title>The complete genome of chromosome of Treponema succinifaciens DSM 2489.</title>
        <authorList>
            <person name="Lucas S."/>
            <person name="Copeland A."/>
            <person name="Lapidus A."/>
            <person name="Bruce D."/>
            <person name="Goodwin L."/>
            <person name="Pitluck S."/>
            <person name="Peters L."/>
            <person name="Kyrpides N."/>
            <person name="Mavromatis K."/>
            <person name="Ivanova N."/>
            <person name="Ovchinnikova G."/>
            <person name="Teshima H."/>
            <person name="Detter J.C."/>
            <person name="Tapia R."/>
            <person name="Han C."/>
            <person name="Land M."/>
            <person name="Hauser L."/>
            <person name="Markowitz V."/>
            <person name="Cheng J.-F."/>
            <person name="Hugenholtz P."/>
            <person name="Woyke T."/>
            <person name="Wu D."/>
            <person name="Gronow S."/>
            <person name="Wellnitz S."/>
            <person name="Brambilla E."/>
            <person name="Klenk H.-P."/>
            <person name="Eisen J.A."/>
        </authorList>
    </citation>
    <scope>NUCLEOTIDE SEQUENCE [LARGE SCALE GENOMIC DNA]</scope>
    <source>
        <strain evidence="15">ATCC 33096 / DSM 2489 / 6091</strain>
    </source>
</reference>
<dbReference type="SMART" id="SM00382">
    <property type="entry name" value="AAA"/>
    <property type="match status" value="1"/>
</dbReference>
<dbReference type="CDD" id="cd00009">
    <property type="entry name" value="AAA"/>
    <property type="match status" value="1"/>
</dbReference>
<dbReference type="GO" id="GO:0005524">
    <property type="term" value="F:ATP binding"/>
    <property type="evidence" value="ECO:0007669"/>
    <property type="project" value="UniProtKB-KW"/>
</dbReference>
<dbReference type="InterPro" id="IPR012763">
    <property type="entry name" value="DNA_pol_III_sug/sutau_N"/>
</dbReference>
<evidence type="ECO:0000256" key="3">
    <source>
        <dbReference type="ARBA" id="ARBA00022695"/>
    </source>
</evidence>
<keyword evidence="5" id="KW-0479">Metal-binding</keyword>
<evidence type="ECO:0000256" key="7">
    <source>
        <dbReference type="ARBA" id="ARBA00022833"/>
    </source>
</evidence>
<dbReference type="Pfam" id="PF22608">
    <property type="entry name" value="DNAX_ATPase_lid"/>
    <property type="match status" value="1"/>
</dbReference>
<keyword evidence="2 11" id="KW-0808">Transferase</keyword>
<protein>
    <recommendedName>
        <fullName evidence="11">DNA polymerase III subunit gamma/tau</fullName>
        <ecNumber evidence="11">2.7.7.7</ecNumber>
    </recommendedName>
</protein>
<dbReference type="eggNOG" id="COG2812">
    <property type="taxonomic scope" value="Bacteria"/>
</dbReference>
<evidence type="ECO:0000256" key="12">
    <source>
        <dbReference type="SAM" id="MobiDB-lite"/>
    </source>
</evidence>
<evidence type="ECO:0000256" key="8">
    <source>
        <dbReference type="ARBA" id="ARBA00022840"/>
    </source>
</evidence>
<dbReference type="NCBIfam" id="NF004046">
    <property type="entry name" value="PRK05563.1"/>
    <property type="match status" value="1"/>
</dbReference>
<dbReference type="Gene3D" id="3.40.50.300">
    <property type="entry name" value="P-loop containing nucleotide triphosphate hydrolases"/>
    <property type="match status" value="1"/>
</dbReference>
<proteinExistence type="inferred from homology"/>
<dbReference type="Pfam" id="PF12169">
    <property type="entry name" value="DNA_pol3_gamma3"/>
    <property type="match status" value="1"/>
</dbReference>
<comment type="function">
    <text evidence="11">DNA polymerase III is a complex, multichain enzyme responsible for most of the replicative synthesis in bacteria. This DNA polymerase also exhibits 3' to 5' exonuclease activity.</text>
</comment>
<dbReference type="CDD" id="cd18137">
    <property type="entry name" value="HLD_clamp_pol_III_gamma_tau"/>
    <property type="match status" value="1"/>
</dbReference>
<dbReference type="InterPro" id="IPR001270">
    <property type="entry name" value="ClpA/B"/>
</dbReference>
<evidence type="ECO:0000256" key="5">
    <source>
        <dbReference type="ARBA" id="ARBA00022723"/>
    </source>
</evidence>
<keyword evidence="8 11" id="KW-0067">ATP-binding</keyword>
<keyword evidence="3 11" id="KW-0548">Nucleotidyltransferase</keyword>
<comment type="subunit">
    <text evidence="11">DNA polymerase III contains a core (composed of alpha, epsilon and theta chains) that associates with a tau subunit. This core dimerizes to form the POLIII' complex. PolIII' associates with the gamma complex (composed of gamma, delta, delta', psi and chi chains) and with the beta chain to form the complete DNA polymerase III complex.</text>
</comment>
<dbReference type="InterPro" id="IPR022754">
    <property type="entry name" value="DNA_pol_III_gamma-3"/>
</dbReference>
<dbReference type="Proteomes" id="UP000006852">
    <property type="component" value="Chromosome"/>
</dbReference>
<dbReference type="Pfam" id="PF13177">
    <property type="entry name" value="DNA_pol3_delta2"/>
    <property type="match status" value="1"/>
</dbReference>
<organism evidence="14 15">
    <name type="scientific">Treponema succinifaciens (strain ATCC 33096 / DSM 2489 / 6091)</name>
    <dbReference type="NCBI Taxonomy" id="869209"/>
    <lineage>
        <taxon>Bacteria</taxon>
        <taxon>Pseudomonadati</taxon>
        <taxon>Spirochaetota</taxon>
        <taxon>Spirochaetia</taxon>
        <taxon>Spirochaetales</taxon>
        <taxon>Treponemataceae</taxon>
        <taxon>Treponema</taxon>
    </lineage>
</organism>
<evidence type="ECO:0000313" key="15">
    <source>
        <dbReference type="Proteomes" id="UP000006852"/>
    </source>
</evidence>
<evidence type="ECO:0000256" key="11">
    <source>
        <dbReference type="RuleBase" id="RU364063"/>
    </source>
</evidence>
<keyword evidence="7" id="KW-0862">Zinc</keyword>
<dbReference type="STRING" id="869209.Tresu_0136"/>
<evidence type="ECO:0000256" key="1">
    <source>
        <dbReference type="ARBA" id="ARBA00006360"/>
    </source>
</evidence>
<dbReference type="InterPro" id="IPR008921">
    <property type="entry name" value="DNA_pol3_clamp-load_cplx_C"/>
</dbReference>
<dbReference type="OrthoDB" id="9810148at2"/>
<comment type="catalytic activity">
    <reaction evidence="10 11">
        <text>DNA(n) + a 2'-deoxyribonucleoside 5'-triphosphate = DNA(n+1) + diphosphate</text>
        <dbReference type="Rhea" id="RHEA:22508"/>
        <dbReference type="Rhea" id="RHEA-COMP:17339"/>
        <dbReference type="Rhea" id="RHEA-COMP:17340"/>
        <dbReference type="ChEBI" id="CHEBI:33019"/>
        <dbReference type="ChEBI" id="CHEBI:61560"/>
        <dbReference type="ChEBI" id="CHEBI:173112"/>
        <dbReference type="EC" id="2.7.7.7"/>
    </reaction>
</comment>
<keyword evidence="15" id="KW-1185">Reference proteome</keyword>
<evidence type="ECO:0000256" key="9">
    <source>
        <dbReference type="ARBA" id="ARBA00022932"/>
    </source>
</evidence>
<dbReference type="Gene3D" id="1.20.272.10">
    <property type="match status" value="1"/>
</dbReference>
<feature type="compositionally biased region" description="Basic and acidic residues" evidence="12">
    <location>
        <begin position="433"/>
        <end position="445"/>
    </location>
</feature>
<dbReference type="SUPFAM" id="SSF52540">
    <property type="entry name" value="P-loop containing nucleoside triphosphate hydrolases"/>
    <property type="match status" value="1"/>
</dbReference>
<feature type="region of interest" description="Disordered" evidence="12">
    <location>
        <begin position="420"/>
        <end position="455"/>
    </location>
</feature>
<sequence>MAYEVTATRRRPQNFDNLIGQEFVAETLKNSIQSKKIAHAYLFSGPRGCGKTSTARILAKALNCQKGPTAFPCGECAACKEITAGSSLDVIEIDGASNTSVNDVRQIKDEVLFPPNSCRYKIYIIDEVHMLSTSAFNALLKTIEEPPPYCIFIFATTEIQKVPATIKSRCQQFNFRLVPIEKVKQQLAEAANELGIKAEDEALYWIARESTGSMRDSYTLFDQVAAFSGGEITYEKIRDKLGLVGVDCLNEIFGFCVKKDSENALLKLDEYLQNGVSIEQLISNCADYLRSILLIKSGVKKESLLGQSADRFSKEVLDSWNSMQTERALGIFMQLYRDVRYSLSPRYEFELAVSRLCWLKDYVSAAEVKKAIDAVKPILANSSSQRKIPAEKKNEPVNINAPRNSFLSVPAPIPTFSALEEDEDSSYDGGAEPPEKFSAEAETKSLEQNQDIPQQKEFVAKNVDTSDIEKVKDAMISDFSIDDALLASSLMQTKEWKLEENKANAISENQFEQMQIQQQAFKISEYLSKIYGRTISFEIQFVPKKVEEKKQEIPTEVKILRDVFKGTITVGA</sequence>
<dbReference type="Gene3D" id="1.10.8.60">
    <property type="match status" value="1"/>
</dbReference>
<keyword evidence="9 11" id="KW-0239">DNA-directed DNA polymerase</keyword>
<dbReference type="GO" id="GO:0006261">
    <property type="term" value="P:DNA-templated DNA replication"/>
    <property type="evidence" value="ECO:0007669"/>
    <property type="project" value="TreeGrafter"/>
</dbReference>
<feature type="domain" description="AAA+ ATPase" evidence="13">
    <location>
        <begin position="37"/>
        <end position="178"/>
    </location>
</feature>
<dbReference type="NCBIfam" id="TIGR02397">
    <property type="entry name" value="dnaX_nterm"/>
    <property type="match status" value="1"/>
</dbReference>
<evidence type="ECO:0000313" key="14">
    <source>
        <dbReference type="EMBL" id="AEB13102.1"/>
    </source>
</evidence>
<dbReference type="GeneID" id="302997379"/>
<name>F2NUZ8_TRES6</name>
<dbReference type="NCBIfam" id="NF005173">
    <property type="entry name" value="PRK06647.1"/>
    <property type="match status" value="1"/>
</dbReference>
<dbReference type="EMBL" id="CP002631">
    <property type="protein sequence ID" value="AEB13102.1"/>
    <property type="molecule type" value="Genomic_DNA"/>
</dbReference>
<gene>
    <name evidence="11" type="primary">dnaX</name>
    <name evidence="14" type="ordered locus">Tresu_0136</name>
</gene>
<dbReference type="HOGENOM" id="CLU_006229_0_4_12"/>
<accession>F2NUZ8</accession>
<comment type="similarity">
    <text evidence="1 11">Belongs to the DnaX/STICHEL family.</text>
</comment>
<dbReference type="InterPro" id="IPR050238">
    <property type="entry name" value="DNA_Rep/Repair_Clamp_Loader"/>
</dbReference>
<dbReference type="SUPFAM" id="SSF48019">
    <property type="entry name" value="post-AAA+ oligomerization domain-like"/>
    <property type="match status" value="1"/>
</dbReference>
<dbReference type="GO" id="GO:0046872">
    <property type="term" value="F:metal ion binding"/>
    <property type="evidence" value="ECO:0007669"/>
    <property type="project" value="UniProtKB-KW"/>
</dbReference>
<dbReference type="InterPro" id="IPR045085">
    <property type="entry name" value="HLD_clamp_pol_III_gamma_tau"/>
</dbReference>
<dbReference type="GO" id="GO:0009360">
    <property type="term" value="C:DNA polymerase III complex"/>
    <property type="evidence" value="ECO:0007669"/>
    <property type="project" value="InterPro"/>
</dbReference>
<dbReference type="FunFam" id="3.40.50.300:FF:000014">
    <property type="entry name" value="DNA polymerase III subunit gamma/tau"/>
    <property type="match status" value="1"/>
</dbReference>
<evidence type="ECO:0000259" key="13">
    <source>
        <dbReference type="SMART" id="SM00382"/>
    </source>
</evidence>
<evidence type="ECO:0000256" key="10">
    <source>
        <dbReference type="ARBA" id="ARBA00049244"/>
    </source>
</evidence>
<dbReference type="RefSeq" id="WP_013700413.1">
    <property type="nucleotide sequence ID" value="NC_015385.1"/>
</dbReference>
<keyword evidence="6 11" id="KW-0547">Nucleotide-binding</keyword>
<dbReference type="GO" id="GO:0003677">
    <property type="term" value="F:DNA binding"/>
    <property type="evidence" value="ECO:0007669"/>
    <property type="project" value="InterPro"/>
</dbReference>
<dbReference type="InterPro" id="IPR027417">
    <property type="entry name" value="P-loop_NTPase"/>
</dbReference>
<evidence type="ECO:0000256" key="2">
    <source>
        <dbReference type="ARBA" id="ARBA00022679"/>
    </source>
</evidence>
<dbReference type="PRINTS" id="PR00300">
    <property type="entry name" value="CLPPROTEASEA"/>
</dbReference>
<dbReference type="KEGG" id="tsu:Tresu_0136"/>
<dbReference type="InterPro" id="IPR003593">
    <property type="entry name" value="AAA+_ATPase"/>
</dbReference>
<keyword evidence="4 11" id="KW-0235">DNA replication</keyword>
<evidence type="ECO:0000256" key="4">
    <source>
        <dbReference type="ARBA" id="ARBA00022705"/>
    </source>
</evidence>
<dbReference type="EC" id="2.7.7.7" evidence="11"/>
<dbReference type="GO" id="GO:0003887">
    <property type="term" value="F:DNA-directed DNA polymerase activity"/>
    <property type="evidence" value="ECO:0007669"/>
    <property type="project" value="UniProtKB-KW"/>
</dbReference>
<dbReference type="AlphaFoldDB" id="F2NUZ8"/>
<dbReference type="PANTHER" id="PTHR11669:SF0">
    <property type="entry name" value="PROTEIN STICHEL-LIKE 2"/>
    <property type="match status" value="1"/>
</dbReference>